<sequence>MKDGKLDISIHHEATQLGISLAAAEDALFLFPNFLTFILGRHARKLSMHHQVPHGSWSAFAFALAQDRDEVIDAVVRDLETKKKLKEANWMVGEKWFRRFKVSVKDNEDGVYVVKWELSPFGIRYGKKYGFPGGLEGEEETESRSVRRAMKDLLRLPCGVNSIECHSSMSTMGDCGCSYGR</sequence>
<protein>
    <submittedName>
        <fullName evidence="1">Uncharacterized protein</fullName>
    </submittedName>
</protein>
<dbReference type="EMBL" id="ML977175">
    <property type="protein sequence ID" value="KAF1983425.1"/>
    <property type="molecule type" value="Genomic_DNA"/>
</dbReference>
<organism evidence="1 2">
    <name type="scientific">Aulographum hederae CBS 113979</name>
    <dbReference type="NCBI Taxonomy" id="1176131"/>
    <lineage>
        <taxon>Eukaryota</taxon>
        <taxon>Fungi</taxon>
        <taxon>Dikarya</taxon>
        <taxon>Ascomycota</taxon>
        <taxon>Pezizomycotina</taxon>
        <taxon>Dothideomycetes</taxon>
        <taxon>Pleosporomycetidae</taxon>
        <taxon>Aulographales</taxon>
        <taxon>Aulographaceae</taxon>
    </lineage>
</organism>
<dbReference type="AlphaFoldDB" id="A0A6G1GR61"/>
<evidence type="ECO:0000313" key="1">
    <source>
        <dbReference type="EMBL" id="KAF1983425.1"/>
    </source>
</evidence>
<evidence type="ECO:0000313" key="2">
    <source>
        <dbReference type="Proteomes" id="UP000800041"/>
    </source>
</evidence>
<gene>
    <name evidence="1" type="ORF">K402DRAFT_166302</name>
</gene>
<name>A0A6G1GR61_9PEZI</name>
<proteinExistence type="predicted"/>
<accession>A0A6G1GR61</accession>
<reference evidence="1" key="1">
    <citation type="journal article" date="2020" name="Stud. Mycol.">
        <title>101 Dothideomycetes genomes: a test case for predicting lifestyles and emergence of pathogens.</title>
        <authorList>
            <person name="Haridas S."/>
            <person name="Albert R."/>
            <person name="Binder M."/>
            <person name="Bloem J."/>
            <person name="Labutti K."/>
            <person name="Salamov A."/>
            <person name="Andreopoulos B."/>
            <person name="Baker S."/>
            <person name="Barry K."/>
            <person name="Bills G."/>
            <person name="Bluhm B."/>
            <person name="Cannon C."/>
            <person name="Castanera R."/>
            <person name="Culley D."/>
            <person name="Daum C."/>
            <person name="Ezra D."/>
            <person name="Gonzalez J."/>
            <person name="Henrissat B."/>
            <person name="Kuo A."/>
            <person name="Liang C."/>
            <person name="Lipzen A."/>
            <person name="Lutzoni F."/>
            <person name="Magnuson J."/>
            <person name="Mondo S."/>
            <person name="Nolan M."/>
            <person name="Ohm R."/>
            <person name="Pangilinan J."/>
            <person name="Park H.-J."/>
            <person name="Ramirez L."/>
            <person name="Alfaro M."/>
            <person name="Sun H."/>
            <person name="Tritt A."/>
            <person name="Yoshinaga Y."/>
            <person name="Zwiers L.-H."/>
            <person name="Turgeon B."/>
            <person name="Goodwin S."/>
            <person name="Spatafora J."/>
            <person name="Crous P."/>
            <person name="Grigoriev I."/>
        </authorList>
    </citation>
    <scope>NUCLEOTIDE SEQUENCE</scope>
    <source>
        <strain evidence="1">CBS 113979</strain>
    </source>
</reference>
<dbReference type="Proteomes" id="UP000800041">
    <property type="component" value="Unassembled WGS sequence"/>
</dbReference>
<keyword evidence="2" id="KW-1185">Reference proteome</keyword>